<gene>
    <name evidence="3" type="ORF">SAMN04488557_1785</name>
</gene>
<accession>A0A1I7NEE2</accession>
<dbReference type="EMBL" id="FPCH01000002">
    <property type="protein sequence ID" value="SFV32953.1"/>
    <property type="molecule type" value="Genomic_DNA"/>
</dbReference>
<evidence type="ECO:0000256" key="2">
    <source>
        <dbReference type="SAM" id="Phobius"/>
    </source>
</evidence>
<evidence type="ECO:0008006" key="5">
    <source>
        <dbReference type="Google" id="ProtNLM"/>
    </source>
</evidence>
<reference evidence="4" key="1">
    <citation type="submission" date="2016-10" db="EMBL/GenBank/DDBJ databases">
        <authorList>
            <person name="Varghese N."/>
            <person name="Submissions S."/>
        </authorList>
    </citation>
    <scope>NUCLEOTIDE SEQUENCE [LARGE SCALE GENOMIC DNA]</scope>
    <source>
        <strain evidence="4">DSM 1565</strain>
    </source>
</reference>
<keyword evidence="2" id="KW-1133">Transmembrane helix</keyword>
<feature type="transmembrane region" description="Helical" evidence="2">
    <location>
        <begin position="211"/>
        <end position="232"/>
    </location>
</feature>
<dbReference type="AlphaFoldDB" id="A0A1I7NEE2"/>
<keyword evidence="2" id="KW-0472">Membrane</keyword>
<protein>
    <recommendedName>
        <fullName evidence="5">Alpha/beta hydrolase</fullName>
    </recommendedName>
</protein>
<evidence type="ECO:0000313" key="4">
    <source>
        <dbReference type="Proteomes" id="UP000199423"/>
    </source>
</evidence>
<sequence>MAPAAINDGRRKFLAQALGASVAWTLNVSDAGAASKTGKHPVAPSKTEVKSRSGPTKAAKTSLVPFDTAPFPYHGTMPGSAAPFLNVDEGGRKGHRTGSGRVYWEDQTYNDNRVLLHIPKGFDIRRPALMMVFFHGHGATLQRDVLERQKVPDQISASNANVVLVAPQLAVDAADSSAGKFWQPGVFGRFIGEAGQQLARMHGDRKSLRTFASMPVIIVAYSGGYVAAASAIERGGLKKRVRGVVLLDSLYGDLDKFARWIEADPSAFFVSVYLGSTRNQNARFENILAAHDVDVSPEINNRLATGGVAVVPGGDVRHRDLVTHAWVENPIIDILKRLPEYRR</sequence>
<dbReference type="InterPro" id="IPR029058">
    <property type="entry name" value="AB_hydrolase_fold"/>
</dbReference>
<keyword evidence="2" id="KW-0812">Transmembrane</keyword>
<proteinExistence type="predicted"/>
<name>A0A1I7NEE2_9HYPH</name>
<dbReference type="Gene3D" id="3.40.50.1820">
    <property type="entry name" value="alpha/beta hydrolase"/>
    <property type="match status" value="1"/>
</dbReference>
<keyword evidence="4" id="KW-1185">Reference proteome</keyword>
<dbReference type="SUPFAM" id="SSF53474">
    <property type="entry name" value="alpha/beta-Hydrolases"/>
    <property type="match status" value="1"/>
</dbReference>
<evidence type="ECO:0000313" key="3">
    <source>
        <dbReference type="EMBL" id="SFV32953.1"/>
    </source>
</evidence>
<dbReference type="RefSeq" id="WP_244531167.1">
    <property type="nucleotide sequence ID" value="NZ_FPCH01000002.1"/>
</dbReference>
<evidence type="ECO:0000256" key="1">
    <source>
        <dbReference type="SAM" id="MobiDB-lite"/>
    </source>
</evidence>
<organism evidence="3 4">
    <name type="scientific">Hyphomicrobium facile</name>
    <dbReference type="NCBI Taxonomy" id="51670"/>
    <lineage>
        <taxon>Bacteria</taxon>
        <taxon>Pseudomonadati</taxon>
        <taxon>Pseudomonadota</taxon>
        <taxon>Alphaproteobacteria</taxon>
        <taxon>Hyphomicrobiales</taxon>
        <taxon>Hyphomicrobiaceae</taxon>
        <taxon>Hyphomicrobium</taxon>
    </lineage>
</organism>
<dbReference type="STRING" id="51670.SAMN04488557_1785"/>
<feature type="region of interest" description="Disordered" evidence="1">
    <location>
        <begin position="33"/>
        <end position="59"/>
    </location>
</feature>
<dbReference type="Proteomes" id="UP000199423">
    <property type="component" value="Unassembled WGS sequence"/>
</dbReference>